<accession>A0ACB7U1V3</accession>
<reference evidence="2" key="1">
    <citation type="journal article" date="2022" name="Nat. Commun.">
        <title>Chromosome evolution and the genetic basis of agronomically important traits in greater yam.</title>
        <authorList>
            <person name="Bredeson J.V."/>
            <person name="Lyons J.B."/>
            <person name="Oniyinde I.O."/>
            <person name="Okereke N.R."/>
            <person name="Kolade O."/>
            <person name="Nnabue I."/>
            <person name="Nwadili C.O."/>
            <person name="Hribova E."/>
            <person name="Parker M."/>
            <person name="Nwogha J."/>
            <person name="Shu S."/>
            <person name="Carlson J."/>
            <person name="Kariba R."/>
            <person name="Muthemba S."/>
            <person name="Knop K."/>
            <person name="Barton G.J."/>
            <person name="Sherwood A.V."/>
            <person name="Lopez-Montes A."/>
            <person name="Asiedu R."/>
            <person name="Jamnadass R."/>
            <person name="Muchugi A."/>
            <person name="Goodstein D."/>
            <person name="Egesi C.N."/>
            <person name="Featherston J."/>
            <person name="Asfaw A."/>
            <person name="Simpson G.G."/>
            <person name="Dolezel J."/>
            <person name="Hendre P.S."/>
            <person name="Van Deynze A."/>
            <person name="Kumar P.L."/>
            <person name="Obidiegwu J.E."/>
            <person name="Bhattacharjee R."/>
            <person name="Rokhsar D.S."/>
        </authorList>
    </citation>
    <scope>NUCLEOTIDE SEQUENCE [LARGE SCALE GENOMIC DNA]</scope>
    <source>
        <strain evidence="2">cv. TDa95/00328</strain>
    </source>
</reference>
<dbReference type="Proteomes" id="UP000827976">
    <property type="component" value="Chromosome 19"/>
</dbReference>
<dbReference type="EMBL" id="CM037029">
    <property type="protein sequence ID" value="KAH7654323.1"/>
    <property type="molecule type" value="Genomic_DNA"/>
</dbReference>
<gene>
    <name evidence="1" type="ORF">IHE45_19G136600</name>
</gene>
<proteinExistence type="predicted"/>
<evidence type="ECO:0000313" key="1">
    <source>
        <dbReference type="EMBL" id="KAH7654323.1"/>
    </source>
</evidence>
<comment type="caution">
    <text evidence="1">The sequence shown here is derived from an EMBL/GenBank/DDBJ whole genome shotgun (WGS) entry which is preliminary data.</text>
</comment>
<keyword evidence="2" id="KW-1185">Reference proteome</keyword>
<name>A0ACB7U1V3_DIOAL</name>
<evidence type="ECO:0000313" key="2">
    <source>
        <dbReference type="Proteomes" id="UP000827976"/>
    </source>
</evidence>
<organism evidence="1 2">
    <name type="scientific">Dioscorea alata</name>
    <name type="common">Purple yam</name>
    <dbReference type="NCBI Taxonomy" id="55571"/>
    <lineage>
        <taxon>Eukaryota</taxon>
        <taxon>Viridiplantae</taxon>
        <taxon>Streptophyta</taxon>
        <taxon>Embryophyta</taxon>
        <taxon>Tracheophyta</taxon>
        <taxon>Spermatophyta</taxon>
        <taxon>Magnoliopsida</taxon>
        <taxon>Liliopsida</taxon>
        <taxon>Dioscoreales</taxon>
        <taxon>Dioscoreaceae</taxon>
        <taxon>Dioscorea</taxon>
    </lineage>
</organism>
<protein>
    <submittedName>
        <fullName evidence="1">Uncharacterized protein</fullName>
    </submittedName>
</protein>
<sequence length="103" mass="11258">MASLFFMEMVRSAPRTARAPFSAVAPSRLVLNTRRNDRATLDTIHEEDAFDSNQNHLKQSSSSSPSSSSSSSSPSSSSSSSSSYLSQRFGEHYSFSTYNTAMM</sequence>